<keyword evidence="1" id="KW-0472">Membrane</keyword>
<dbReference type="Pfam" id="PF17247">
    <property type="entry name" value="DUF5316"/>
    <property type="match status" value="1"/>
</dbReference>
<evidence type="ECO:0000256" key="1">
    <source>
        <dbReference type="SAM" id="Phobius"/>
    </source>
</evidence>
<evidence type="ECO:0000313" key="2">
    <source>
        <dbReference type="EMBL" id="KGP74601.1"/>
    </source>
</evidence>
<feature type="transmembrane region" description="Helical" evidence="1">
    <location>
        <begin position="29"/>
        <end position="53"/>
    </location>
</feature>
<feature type="transmembrane region" description="Helical" evidence="1">
    <location>
        <begin position="74"/>
        <end position="99"/>
    </location>
</feature>
<proteinExistence type="predicted"/>
<dbReference type="Proteomes" id="UP000030147">
    <property type="component" value="Unassembled WGS sequence"/>
</dbReference>
<dbReference type="EMBL" id="AVBF01000001">
    <property type="protein sequence ID" value="KGP74601.1"/>
    <property type="molecule type" value="Genomic_DNA"/>
</dbReference>
<gene>
    <name evidence="2" type="ORF">N782_00685</name>
</gene>
<keyword evidence="3" id="KW-1185">Reference proteome</keyword>
<reference evidence="2 3" key="1">
    <citation type="journal article" date="2015" name="Stand. Genomic Sci.">
        <title>High quality draft genome sequence of the moderately halophilic bacterium Pontibacillus yanchengensis Y32(T) and comparison among Pontibacillus genomes.</title>
        <authorList>
            <person name="Huang J."/>
            <person name="Qiao Z.X."/>
            <person name="Tang J.W."/>
            <person name="Wang G."/>
        </authorList>
    </citation>
    <scope>NUCLEOTIDE SEQUENCE [LARGE SCALE GENOMIC DNA]</scope>
    <source>
        <strain evidence="2 3">Y32</strain>
    </source>
</reference>
<protein>
    <submittedName>
        <fullName evidence="2">Uncharacterized protein</fullName>
    </submittedName>
</protein>
<dbReference type="RefSeq" id="WP_036815196.1">
    <property type="nucleotide sequence ID" value="NZ_AVBF01000001.1"/>
</dbReference>
<sequence length="100" mass="10906">MLKYLGIGSVITLVGLIHGFYTKDWEMALTIIGVGGVGPLLGVALLTGIFVSGDQHRFNKKVEMEEDKQKKDSWITRLLMISAPNIGLLIVLFVVSYVAG</sequence>
<keyword evidence="1" id="KW-1133">Transmembrane helix</keyword>
<dbReference type="AlphaFoldDB" id="A0A0A2TKJ2"/>
<dbReference type="InterPro" id="IPR035167">
    <property type="entry name" value="DUF5316"/>
</dbReference>
<organism evidence="2 3">
    <name type="scientific">Pontibacillus yanchengensis Y32</name>
    <dbReference type="NCBI Taxonomy" id="1385514"/>
    <lineage>
        <taxon>Bacteria</taxon>
        <taxon>Bacillati</taxon>
        <taxon>Bacillota</taxon>
        <taxon>Bacilli</taxon>
        <taxon>Bacillales</taxon>
        <taxon>Bacillaceae</taxon>
        <taxon>Pontibacillus</taxon>
    </lineage>
</organism>
<comment type="caution">
    <text evidence="2">The sequence shown here is derived from an EMBL/GenBank/DDBJ whole genome shotgun (WGS) entry which is preliminary data.</text>
</comment>
<name>A0A0A2TKJ2_9BACI</name>
<keyword evidence="1" id="KW-0812">Transmembrane</keyword>
<evidence type="ECO:0000313" key="3">
    <source>
        <dbReference type="Proteomes" id="UP000030147"/>
    </source>
</evidence>
<accession>A0A0A2TKJ2</accession>
<dbReference type="OrthoDB" id="1927595at2"/>